<evidence type="ECO:0000256" key="1">
    <source>
        <dbReference type="ARBA" id="ARBA00004651"/>
    </source>
</evidence>
<comment type="subcellular location">
    <subcellularLocation>
        <location evidence="1">Cell membrane</location>
        <topology evidence="1">Multi-pass membrane protein</topology>
    </subcellularLocation>
</comment>
<evidence type="ECO:0000313" key="9">
    <source>
        <dbReference type="EMBL" id="CAH0111955.1"/>
    </source>
</evidence>
<dbReference type="PANTHER" id="PTHR21421">
    <property type="entry name" value="GUSTATORY RECEPTOR"/>
    <property type="match status" value="1"/>
</dbReference>
<organism evidence="9 10">
    <name type="scientific">Daphnia galeata</name>
    <dbReference type="NCBI Taxonomy" id="27404"/>
    <lineage>
        <taxon>Eukaryota</taxon>
        <taxon>Metazoa</taxon>
        <taxon>Ecdysozoa</taxon>
        <taxon>Arthropoda</taxon>
        <taxon>Crustacea</taxon>
        <taxon>Branchiopoda</taxon>
        <taxon>Diplostraca</taxon>
        <taxon>Cladocera</taxon>
        <taxon>Anomopoda</taxon>
        <taxon>Daphniidae</taxon>
        <taxon>Daphnia</taxon>
    </lineage>
</organism>
<accession>A0A8J2WQI2</accession>
<evidence type="ECO:0000256" key="3">
    <source>
        <dbReference type="ARBA" id="ARBA00022475"/>
    </source>
</evidence>
<feature type="transmembrane region" description="Helical" evidence="8">
    <location>
        <begin position="23"/>
        <end position="42"/>
    </location>
</feature>
<gene>
    <name evidence="9" type="ORF">DGAL_LOCUS15612</name>
</gene>
<comment type="similarity">
    <text evidence="2">Belongs to the insect chemoreceptor superfamily. Gustatory receptor (GR) family. Gr5a subfamily.</text>
</comment>
<dbReference type="GO" id="GO:0008527">
    <property type="term" value="F:taste receptor activity"/>
    <property type="evidence" value="ECO:0007669"/>
    <property type="project" value="InterPro"/>
</dbReference>
<evidence type="ECO:0000256" key="6">
    <source>
        <dbReference type="ARBA" id="ARBA00023136"/>
    </source>
</evidence>
<keyword evidence="4 8" id="KW-0812">Transmembrane</keyword>
<dbReference type="OrthoDB" id="5800391at2759"/>
<keyword evidence="6 8" id="KW-0472">Membrane</keyword>
<feature type="transmembrane region" description="Helical" evidence="8">
    <location>
        <begin position="264"/>
        <end position="286"/>
    </location>
</feature>
<dbReference type="PANTHER" id="PTHR21421:SF29">
    <property type="entry name" value="GUSTATORY RECEPTOR 5A FOR TREHALOSE-RELATED"/>
    <property type="match status" value="1"/>
</dbReference>
<reference evidence="9" key="1">
    <citation type="submission" date="2021-11" db="EMBL/GenBank/DDBJ databases">
        <authorList>
            <person name="Schell T."/>
        </authorList>
    </citation>
    <scope>NUCLEOTIDE SEQUENCE</scope>
    <source>
        <strain evidence="9">M5</strain>
    </source>
</reference>
<dbReference type="GO" id="GO:0005886">
    <property type="term" value="C:plasma membrane"/>
    <property type="evidence" value="ECO:0007669"/>
    <property type="project" value="UniProtKB-SubCell"/>
</dbReference>
<keyword evidence="3" id="KW-1003">Cell membrane</keyword>
<comment type="caution">
    <text evidence="9">The sequence shown here is derived from an EMBL/GenBank/DDBJ whole genome shotgun (WGS) entry which is preliminary data.</text>
</comment>
<keyword evidence="7" id="KW-0675">Receptor</keyword>
<dbReference type="GO" id="GO:0050916">
    <property type="term" value="P:sensory perception of sweet taste"/>
    <property type="evidence" value="ECO:0007669"/>
    <property type="project" value="UniProtKB-ARBA"/>
</dbReference>
<proteinExistence type="inferred from homology"/>
<feature type="transmembrane region" description="Helical" evidence="8">
    <location>
        <begin position="111"/>
        <end position="133"/>
    </location>
</feature>
<evidence type="ECO:0000256" key="2">
    <source>
        <dbReference type="ARBA" id="ARBA00005327"/>
    </source>
</evidence>
<protein>
    <recommendedName>
        <fullName evidence="11">Gustatory receptor</fullName>
    </recommendedName>
</protein>
<evidence type="ECO:0000256" key="5">
    <source>
        <dbReference type="ARBA" id="ARBA00022989"/>
    </source>
</evidence>
<evidence type="ECO:0000256" key="8">
    <source>
        <dbReference type="SAM" id="Phobius"/>
    </source>
</evidence>
<evidence type="ECO:0000313" key="10">
    <source>
        <dbReference type="Proteomes" id="UP000789390"/>
    </source>
</evidence>
<dbReference type="Proteomes" id="UP000789390">
    <property type="component" value="Unassembled WGS sequence"/>
</dbReference>
<feature type="transmembrane region" description="Helical" evidence="8">
    <location>
        <begin position="62"/>
        <end position="83"/>
    </location>
</feature>
<feature type="transmembrane region" description="Helical" evidence="8">
    <location>
        <begin position="168"/>
        <end position="187"/>
    </location>
</feature>
<keyword evidence="10" id="KW-1185">Reference proteome</keyword>
<evidence type="ECO:0008006" key="11">
    <source>
        <dbReference type="Google" id="ProtNLM"/>
    </source>
</evidence>
<dbReference type="AlphaFoldDB" id="A0A8J2WQI2"/>
<evidence type="ECO:0000256" key="7">
    <source>
        <dbReference type="ARBA" id="ARBA00023170"/>
    </source>
</evidence>
<dbReference type="Pfam" id="PF06151">
    <property type="entry name" value="Trehalose_recp"/>
    <property type="match status" value="1"/>
</dbReference>
<keyword evidence="5 8" id="KW-1133">Transmembrane helix</keyword>
<evidence type="ECO:0000256" key="4">
    <source>
        <dbReference type="ARBA" id="ARBA00022692"/>
    </source>
</evidence>
<dbReference type="InterPro" id="IPR009318">
    <property type="entry name" value="Gustatory_rcpt"/>
</dbReference>
<name>A0A8J2WQI2_9CRUS</name>
<sequence>MDSSKLITPWFRRIRERLWWRQIGWTRLYSATVFLLVTGFLFDELPSLESRKGDVVGLLEVANRSSICLNVFVTSAICFCYVGKRMSILTRKMIRCEQDLIALGCHLQDRLAVYCWIILAIGSAATILNELVIDLEYIHSPLKSDAEEDRITLLIIFRSTMTPIQAGLIPFVDFSIIHLSLIFSSYLKELRKEIEHWSSLGLKAKEHLRLTYWKVQSLIKEADDIFSPTILIESLSCVAHLTLQINILVGTKSESSHEEDKRHVFMVTVITTVYLCIRFISSSLFAEMIHRERFKCQRSLYEQSGDEFWSYDLELLVTKRFVHQLTLPLGFTGCGFFKLGKSYLIAMCGTILTYEIVLMDMANSEQPATYVNDSSNSLTLT</sequence>
<dbReference type="EMBL" id="CAKKLH010000319">
    <property type="protein sequence ID" value="CAH0111955.1"/>
    <property type="molecule type" value="Genomic_DNA"/>
</dbReference>